<dbReference type="Gene3D" id="3.30.70.2650">
    <property type="match status" value="1"/>
</dbReference>
<dbReference type="Gene3D" id="1.10.10.10">
    <property type="entry name" value="Winged helix-like DNA-binding domain superfamily/Winged helix DNA-binding domain"/>
    <property type="match status" value="1"/>
</dbReference>
<evidence type="ECO:0000259" key="2">
    <source>
        <dbReference type="Pfam" id="PF20803"/>
    </source>
</evidence>
<accession>A0A919B4S6</accession>
<reference evidence="3" key="2">
    <citation type="submission" date="2020-09" db="EMBL/GenBank/DDBJ databases">
        <authorList>
            <person name="Sun Q."/>
            <person name="Ohkuma M."/>
        </authorList>
    </citation>
    <scope>NUCLEOTIDE SEQUENCE</scope>
    <source>
        <strain evidence="3">JCM 4059</strain>
    </source>
</reference>
<dbReference type="InterPro" id="IPR012906">
    <property type="entry name" value="PaaX-like_N"/>
</dbReference>
<reference evidence="3" key="1">
    <citation type="journal article" date="2014" name="Int. J. Syst. Evol. Microbiol.">
        <title>Complete genome sequence of Corynebacterium casei LMG S-19264T (=DSM 44701T), isolated from a smear-ripened cheese.</title>
        <authorList>
            <consortium name="US DOE Joint Genome Institute (JGI-PGF)"/>
            <person name="Walter F."/>
            <person name="Albersmeier A."/>
            <person name="Kalinowski J."/>
            <person name="Ruckert C."/>
        </authorList>
    </citation>
    <scope>NUCLEOTIDE SEQUENCE</scope>
    <source>
        <strain evidence="3">JCM 4059</strain>
    </source>
</reference>
<evidence type="ECO:0000313" key="3">
    <source>
        <dbReference type="EMBL" id="GHF54402.1"/>
    </source>
</evidence>
<dbReference type="InterPro" id="IPR048846">
    <property type="entry name" value="PaaX-like_central"/>
</dbReference>
<dbReference type="InterPro" id="IPR036388">
    <property type="entry name" value="WH-like_DNA-bd_sf"/>
</dbReference>
<feature type="domain" description="Transcriptional repressor PaaX-like central Cas2-like" evidence="2">
    <location>
        <begin position="106"/>
        <end position="160"/>
    </location>
</feature>
<dbReference type="Pfam" id="PF20803">
    <property type="entry name" value="PaaX_M"/>
    <property type="match status" value="1"/>
</dbReference>
<keyword evidence="4" id="KW-1185">Reference proteome</keyword>
<dbReference type="Pfam" id="PF07848">
    <property type="entry name" value="PaaX"/>
    <property type="match status" value="1"/>
</dbReference>
<proteinExistence type="predicted"/>
<dbReference type="PANTHER" id="PTHR30319:SF1">
    <property type="entry name" value="TRANSCRIPTIONAL REPRESSOR PAAX"/>
    <property type="match status" value="1"/>
</dbReference>
<sequence>MSDILTVVSKIVTGRNGAAGVSRGAHVSLVPFLYGVAGREELPGVALVRLLTDVGLTPAAARSLIARMRRDGLVTATPRGRGADYRLTGPFLAAFRRIRDGPPPPPAWDGFFHAVFYTVPEAHRAHRDRLRRAAALARYGLMQPGILISPADRRDHLLAELGGPLQEGTVYFGRVELDVADAAQVARRAWELDELDRRYREHAERLRAAIRDTPVPPEPGPQGLAAYARLFGGSLVDTLRTPPALPPVLLPAGWSLPQLLGAVGAAYAHFGPPVIAYVQEVVAAAAER</sequence>
<dbReference type="GO" id="GO:0006351">
    <property type="term" value="P:DNA-templated transcription"/>
    <property type="evidence" value="ECO:0007669"/>
    <property type="project" value="TreeGrafter"/>
</dbReference>
<evidence type="ECO:0000259" key="1">
    <source>
        <dbReference type="Pfam" id="PF07848"/>
    </source>
</evidence>
<dbReference type="PANTHER" id="PTHR30319">
    <property type="entry name" value="PHENYLACETIC ACID REGULATOR-RELATED TRANSCRIPTIONAL REPRESSOR"/>
    <property type="match status" value="1"/>
</dbReference>
<organism evidence="3 4">
    <name type="scientific">Streptomyces mashuensis</name>
    <dbReference type="NCBI Taxonomy" id="33904"/>
    <lineage>
        <taxon>Bacteria</taxon>
        <taxon>Bacillati</taxon>
        <taxon>Actinomycetota</taxon>
        <taxon>Actinomycetes</taxon>
        <taxon>Kitasatosporales</taxon>
        <taxon>Streptomycetaceae</taxon>
        <taxon>Streptomyces</taxon>
    </lineage>
</organism>
<dbReference type="AlphaFoldDB" id="A0A919B4S6"/>
<gene>
    <name evidence="3" type="primary">paaX</name>
    <name evidence="3" type="ORF">GCM10010218_39570</name>
</gene>
<protein>
    <submittedName>
        <fullName evidence="3">PaaX family transcriptional regulator</fullName>
    </submittedName>
</protein>
<comment type="caution">
    <text evidence="3">The sequence shown here is derived from an EMBL/GenBank/DDBJ whole genome shotgun (WGS) entry which is preliminary data.</text>
</comment>
<dbReference type="Proteomes" id="UP000638313">
    <property type="component" value="Unassembled WGS sequence"/>
</dbReference>
<feature type="domain" description="Transcriptional repressor PaaX-like N-terminal" evidence="1">
    <location>
        <begin position="28"/>
        <end position="88"/>
    </location>
</feature>
<dbReference type="EMBL" id="BNBD01000008">
    <property type="protein sequence ID" value="GHF54402.1"/>
    <property type="molecule type" value="Genomic_DNA"/>
</dbReference>
<evidence type="ECO:0000313" key="4">
    <source>
        <dbReference type="Proteomes" id="UP000638313"/>
    </source>
</evidence>
<name>A0A919B4S6_9ACTN</name>